<dbReference type="PANTHER" id="PTHR43229">
    <property type="entry name" value="NODULATION PROTEIN J"/>
    <property type="match status" value="1"/>
</dbReference>
<keyword evidence="5" id="KW-1003">Cell membrane</keyword>
<feature type="transmembrane region" description="Helical" evidence="5">
    <location>
        <begin position="153"/>
        <end position="174"/>
    </location>
</feature>
<evidence type="ECO:0000259" key="6">
    <source>
        <dbReference type="PROSITE" id="PS51012"/>
    </source>
</evidence>
<dbReference type="PROSITE" id="PS51012">
    <property type="entry name" value="ABC_TM2"/>
    <property type="match status" value="1"/>
</dbReference>
<dbReference type="AlphaFoldDB" id="A0A810NAC9"/>
<comment type="similarity">
    <text evidence="5">Belongs to the ABC-2 integral membrane protein family.</text>
</comment>
<dbReference type="InterPro" id="IPR013525">
    <property type="entry name" value="ABC2_TM"/>
</dbReference>
<dbReference type="GO" id="GO:0140359">
    <property type="term" value="F:ABC-type transporter activity"/>
    <property type="evidence" value="ECO:0007669"/>
    <property type="project" value="InterPro"/>
</dbReference>
<keyword evidence="8" id="KW-1185">Reference proteome</keyword>
<evidence type="ECO:0000313" key="7">
    <source>
        <dbReference type="EMBL" id="BCJ69354.1"/>
    </source>
</evidence>
<accession>A0A810NAC9</accession>
<feature type="transmembrane region" description="Helical" evidence="5">
    <location>
        <begin position="186"/>
        <end position="206"/>
    </location>
</feature>
<evidence type="ECO:0000256" key="4">
    <source>
        <dbReference type="ARBA" id="ARBA00023136"/>
    </source>
</evidence>
<evidence type="ECO:0000256" key="3">
    <source>
        <dbReference type="ARBA" id="ARBA00022989"/>
    </source>
</evidence>
<proteinExistence type="inferred from homology"/>
<feature type="domain" description="ABC transmembrane type-2" evidence="6">
    <location>
        <begin position="37"/>
        <end position="275"/>
    </location>
</feature>
<sequence>MTTTTTRPATTGKDPSALSLGLHRGVIELKGFFREWDNVVFTFALPIVLLALLGSLFSGIYEGSTVTSAQYFVPSMIAAGVASATFVNLGISIAADRDDGTLKRLRGAPMPKSAYFLGKVVMVLVISIAEVVILLGLGMLLFDVELPTEASRWVTFGWVFLLGVIGCSFLGIAASSLARTERSAAAVMNLPYIVLAFISGIFYTPISALPEPLQQLGAVFPLKWMAQGFRSVFLPDDILPQEIVTTSWEHGRIALVLGAWCIGGLLLCLTTFRWRGRRDR</sequence>
<keyword evidence="3 5" id="KW-1133">Transmembrane helix</keyword>
<reference evidence="7" key="1">
    <citation type="submission" date="2020-08" db="EMBL/GenBank/DDBJ databases">
        <title>Whole genome shotgun sequence of Polymorphospora rubra NBRC 101157.</title>
        <authorList>
            <person name="Komaki H."/>
            <person name="Tamura T."/>
        </authorList>
    </citation>
    <scope>NUCLEOTIDE SEQUENCE</scope>
    <source>
        <strain evidence="7">NBRC 101157</strain>
    </source>
</reference>
<evidence type="ECO:0000256" key="5">
    <source>
        <dbReference type="RuleBase" id="RU361157"/>
    </source>
</evidence>
<comment type="subcellular location">
    <subcellularLocation>
        <location evidence="5">Cell membrane</location>
        <topology evidence="5">Multi-pass membrane protein</topology>
    </subcellularLocation>
    <subcellularLocation>
        <location evidence="1">Membrane</location>
        <topology evidence="1">Multi-pass membrane protein</topology>
    </subcellularLocation>
</comment>
<dbReference type="Pfam" id="PF01061">
    <property type="entry name" value="ABC2_membrane"/>
    <property type="match status" value="1"/>
</dbReference>
<organism evidence="7 8">
    <name type="scientific">Polymorphospora rubra</name>
    <dbReference type="NCBI Taxonomy" id="338584"/>
    <lineage>
        <taxon>Bacteria</taxon>
        <taxon>Bacillati</taxon>
        <taxon>Actinomycetota</taxon>
        <taxon>Actinomycetes</taxon>
        <taxon>Micromonosporales</taxon>
        <taxon>Micromonosporaceae</taxon>
        <taxon>Polymorphospora</taxon>
    </lineage>
</organism>
<dbReference type="PANTHER" id="PTHR43229:SF2">
    <property type="entry name" value="NODULATION PROTEIN J"/>
    <property type="match status" value="1"/>
</dbReference>
<keyword evidence="5" id="KW-0813">Transport</keyword>
<feature type="transmembrane region" description="Helical" evidence="5">
    <location>
        <begin position="116"/>
        <end position="141"/>
    </location>
</feature>
<dbReference type="GO" id="GO:0005886">
    <property type="term" value="C:plasma membrane"/>
    <property type="evidence" value="ECO:0007669"/>
    <property type="project" value="UniProtKB-SubCell"/>
</dbReference>
<dbReference type="InterPro" id="IPR051784">
    <property type="entry name" value="Nod_factor_ABC_transporter"/>
</dbReference>
<feature type="transmembrane region" description="Helical" evidence="5">
    <location>
        <begin position="72"/>
        <end position="95"/>
    </location>
</feature>
<name>A0A810NAC9_9ACTN</name>
<dbReference type="RefSeq" id="WP_212818575.1">
    <property type="nucleotide sequence ID" value="NZ_AP023359.1"/>
</dbReference>
<dbReference type="EMBL" id="AP023359">
    <property type="protein sequence ID" value="BCJ69354.1"/>
    <property type="molecule type" value="Genomic_DNA"/>
</dbReference>
<keyword evidence="4 5" id="KW-0472">Membrane</keyword>
<protein>
    <recommendedName>
        <fullName evidence="5">Transport permease protein</fullName>
    </recommendedName>
</protein>
<evidence type="ECO:0000256" key="1">
    <source>
        <dbReference type="ARBA" id="ARBA00004141"/>
    </source>
</evidence>
<evidence type="ECO:0000256" key="2">
    <source>
        <dbReference type="ARBA" id="ARBA00022692"/>
    </source>
</evidence>
<feature type="transmembrane region" description="Helical" evidence="5">
    <location>
        <begin position="39"/>
        <end position="60"/>
    </location>
</feature>
<feature type="transmembrane region" description="Helical" evidence="5">
    <location>
        <begin position="253"/>
        <end position="272"/>
    </location>
</feature>
<gene>
    <name evidence="7" type="ORF">Prubr_63750</name>
</gene>
<evidence type="ECO:0000313" key="8">
    <source>
        <dbReference type="Proteomes" id="UP000680866"/>
    </source>
</evidence>
<dbReference type="Proteomes" id="UP000680866">
    <property type="component" value="Chromosome"/>
</dbReference>
<keyword evidence="2 5" id="KW-0812">Transmembrane</keyword>
<dbReference type="KEGG" id="pry:Prubr_63750"/>
<dbReference type="InterPro" id="IPR047817">
    <property type="entry name" value="ABC2_TM_bact-type"/>
</dbReference>